<name>A0AAW5E5Q7_9BACI</name>
<feature type="domain" description="DUF6946" evidence="1">
    <location>
        <begin position="7"/>
        <end position="222"/>
    </location>
</feature>
<dbReference type="Pfam" id="PF22187">
    <property type="entry name" value="DUF6946"/>
    <property type="match status" value="1"/>
</dbReference>
<dbReference type="Proteomes" id="UP001431131">
    <property type="component" value="Unassembled WGS sequence"/>
</dbReference>
<dbReference type="EMBL" id="JAKTTI010000003">
    <property type="protein sequence ID" value="MCH1624453.1"/>
    <property type="molecule type" value="Genomic_DNA"/>
</dbReference>
<sequence>MGKYFVPSKGADSWRKLLADPEKQWKPAYSAYELANCWEEAENLPPCVEKAFKSSDISLFQQVNILYGFPEYKVSLPGGGAKSQNDLYLLANAGGELLPIMVEGKVSEAFGERVEAWKGENPSEGKRKRLTYLLDLLNLKEDDALNKRYQLFHRTASAIKEAKNVNAKNALMLIHSFSKEGKWYEDYAEFVELFNVEAKKDEVVGPVAVNGVDLYFGWVTGEVRDSKSEDY</sequence>
<evidence type="ECO:0000313" key="2">
    <source>
        <dbReference type="EMBL" id="MCH1624453.1"/>
    </source>
</evidence>
<protein>
    <recommendedName>
        <fullName evidence="1">DUF6946 domain-containing protein</fullName>
    </recommendedName>
</protein>
<evidence type="ECO:0000313" key="3">
    <source>
        <dbReference type="Proteomes" id="UP001431131"/>
    </source>
</evidence>
<comment type="caution">
    <text evidence="2">The sequence shown here is derived from an EMBL/GenBank/DDBJ whole genome shotgun (WGS) entry which is preliminary data.</text>
</comment>
<accession>A0AAW5E5Q7</accession>
<organism evidence="2 3">
    <name type="scientific">Fredinandcohnia quinoae</name>
    <dbReference type="NCBI Taxonomy" id="2918902"/>
    <lineage>
        <taxon>Bacteria</taxon>
        <taxon>Bacillati</taxon>
        <taxon>Bacillota</taxon>
        <taxon>Bacilli</taxon>
        <taxon>Bacillales</taxon>
        <taxon>Bacillaceae</taxon>
        <taxon>Fredinandcohnia</taxon>
    </lineage>
</organism>
<proteinExistence type="predicted"/>
<dbReference type="RefSeq" id="WP_240252878.1">
    <property type="nucleotide sequence ID" value="NZ_JAKTTI010000003.1"/>
</dbReference>
<evidence type="ECO:0000259" key="1">
    <source>
        <dbReference type="Pfam" id="PF22187"/>
    </source>
</evidence>
<dbReference type="InterPro" id="IPR054024">
    <property type="entry name" value="DUF6946"/>
</dbReference>
<reference evidence="2" key="1">
    <citation type="submission" date="2022-02" db="EMBL/GenBank/DDBJ databases">
        <title>Fredinandcohnia quinoae sp. nov. isolated from Chenopodium quinoa seeds.</title>
        <authorList>
            <person name="Saati-Santamaria Z."/>
            <person name="Flores-Felix J.D."/>
            <person name="Igual J.M."/>
            <person name="Velazquez E."/>
            <person name="Garcia-Fraile P."/>
            <person name="Martinez-Molina E."/>
        </authorList>
    </citation>
    <scope>NUCLEOTIDE SEQUENCE</scope>
    <source>
        <strain evidence="2">SECRCQ15</strain>
    </source>
</reference>
<gene>
    <name evidence="2" type="ORF">MJG50_03870</name>
</gene>
<dbReference type="AlphaFoldDB" id="A0AAW5E5Q7"/>
<keyword evidence="3" id="KW-1185">Reference proteome</keyword>